<dbReference type="InterPro" id="IPR051589">
    <property type="entry name" value="Sialate-O-sulfotransferase"/>
</dbReference>
<sequence length="459" mass="48313">MSPLIFLLATLAVTAAVSPFRLSARVNAQIESRQVENPNAPPPGWSSVGCFTDNGGARTLKAQTFVNDTAMTPALCIEFCSINFAPNGYGFAGVEFGQECWCDGVIQLTANLTGSSECNLPCKGDPTLDCGGSSRISVFTDGTSSPKIPSLALSNPFGAHDALIDLWQYVGCYSDSPTPNRTLDSLVGASDLNQCTGLCDLHGTQGTEKFAGIEAGGECWCGMSIASTAQKLPDIACASMGCGGVNDQACGGEFIMAVYQSSPLISSVPPIGFQGCRNQSLPQSFKLDAVFLDSPAERFPITMIGIDNDDLPLQFGDPTVTPQAGILSVCSTCLNQVSFHFTATALLPIIDSSTAINNFSVIHPGGTTNFVEIVDNIRVFGEFCVTNSILTGGVAALTTGFVREPPITAPPGAVTDPTRPWALCSNGTANGRLDIVFKQLLFLPIYNLTNCRDVELQLV</sequence>
<proteinExistence type="predicted"/>
<reference evidence="5" key="1">
    <citation type="journal article" date="2014" name="Proc. Natl. Acad. Sci. U.S.A.">
        <title>Extensive sampling of basidiomycete genomes demonstrates inadequacy of the white-rot/brown-rot paradigm for wood decay fungi.</title>
        <authorList>
            <person name="Riley R."/>
            <person name="Salamov A.A."/>
            <person name="Brown D.W."/>
            <person name="Nagy L.G."/>
            <person name="Floudas D."/>
            <person name="Held B.W."/>
            <person name="Levasseur A."/>
            <person name="Lombard V."/>
            <person name="Morin E."/>
            <person name="Otillar R."/>
            <person name="Lindquist E.A."/>
            <person name="Sun H."/>
            <person name="LaButti K.M."/>
            <person name="Schmutz J."/>
            <person name="Jabbour D."/>
            <person name="Luo H."/>
            <person name="Baker S.E."/>
            <person name="Pisabarro A.G."/>
            <person name="Walton J.D."/>
            <person name="Blanchette R.A."/>
            <person name="Henrissat B."/>
            <person name="Martin F."/>
            <person name="Cullen D."/>
            <person name="Hibbett D.S."/>
            <person name="Grigoriev I.V."/>
        </authorList>
    </citation>
    <scope>NUCLEOTIDE SEQUENCE [LARGE SCALE GENOMIC DNA]</scope>
    <source>
        <strain evidence="5">CBS 339.88</strain>
    </source>
</reference>
<evidence type="ECO:0000313" key="5">
    <source>
        <dbReference type="Proteomes" id="UP000027222"/>
    </source>
</evidence>
<dbReference type="PANTHER" id="PTHR45964">
    <property type="entry name" value="WSCD FAMILY MEMBER CG9164"/>
    <property type="match status" value="1"/>
</dbReference>
<keyword evidence="5" id="KW-1185">Reference proteome</keyword>
<accession>A0A067SDK4</accession>
<feature type="signal peptide" evidence="2">
    <location>
        <begin position="1"/>
        <end position="16"/>
    </location>
</feature>
<evidence type="ECO:0000256" key="1">
    <source>
        <dbReference type="ARBA" id="ARBA00022737"/>
    </source>
</evidence>
<dbReference type="SMART" id="SM00321">
    <property type="entry name" value="WSC"/>
    <property type="match status" value="2"/>
</dbReference>
<dbReference type="STRING" id="685588.A0A067SDK4"/>
<evidence type="ECO:0000259" key="3">
    <source>
        <dbReference type="PROSITE" id="PS51212"/>
    </source>
</evidence>
<dbReference type="EMBL" id="KL142404">
    <property type="protein sequence ID" value="KDR69000.1"/>
    <property type="molecule type" value="Genomic_DNA"/>
</dbReference>
<dbReference type="AlphaFoldDB" id="A0A067SDK4"/>
<evidence type="ECO:0000313" key="4">
    <source>
        <dbReference type="EMBL" id="KDR69000.1"/>
    </source>
</evidence>
<dbReference type="PANTHER" id="PTHR45964:SF9">
    <property type="entry name" value="SULFOTRANSFERASE"/>
    <property type="match status" value="1"/>
</dbReference>
<keyword evidence="2" id="KW-0732">Signal</keyword>
<feature type="domain" description="WSC" evidence="3">
    <location>
        <begin position="166"/>
        <end position="262"/>
    </location>
</feature>
<gene>
    <name evidence="4" type="ORF">GALMADRAFT_145744</name>
</gene>
<organism evidence="4 5">
    <name type="scientific">Galerina marginata (strain CBS 339.88)</name>
    <dbReference type="NCBI Taxonomy" id="685588"/>
    <lineage>
        <taxon>Eukaryota</taxon>
        <taxon>Fungi</taxon>
        <taxon>Dikarya</taxon>
        <taxon>Basidiomycota</taxon>
        <taxon>Agaricomycotina</taxon>
        <taxon>Agaricomycetes</taxon>
        <taxon>Agaricomycetidae</taxon>
        <taxon>Agaricales</taxon>
        <taxon>Agaricineae</taxon>
        <taxon>Strophariaceae</taxon>
        <taxon>Galerina</taxon>
    </lineage>
</organism>
<protein>
    <recommendedName>
        <fullName evidence="3">WSC domain-containing protein</fullName>
    </recommendedName>
</protein>
<keyword evidence="1" id="KW-0677">Repeat</keyword>
<dbReference type="InterPro" id="IPR002889">
    <property type="entry name" value="WSC_carb-bd"/>
</dbReference>
<dbReference type="PROSITE" id="PS51212">
    <property type="entry name" value="WSC"/>
    <property type="match status" value="2"/>
</dbReference>
<dbReference type="HOGENOM" id="CLU_038070_0_0_1"/>
<name>A0A067SDK4_GALM3</name>
<evidence type="ECO:0000256" key="2">
    <source>
        <dbReference type="SAM" id="SignalP"/>
    </source>
</evidence>
<dbReference type="Pfam" id="PF01822">
    <property type="entry name" value="WSC"/>
    <property type="match status" value="2"/>
</dbReference>
<dbReference type="OrthoDB" id="5985073at2759"/>
<feature type="chain" id="PRO_5001645634" description="WSC domain-containing protein" evidence="2">
    <location>
        <begin position="17"/>
        <end position="459"/>
    </location>
</feature>
<feature type="domain" description="WSC" evidence="3">
    <location>
        <begin position="44"/>
        <end position="142"/>
    </location>
</feature>
<dbReference type="Proteomes" id="UP000027222">
    <property type="component" value="Unassembled WGS sequence"/>
</dbReference>